<proteinExistence type="inferred from homology"/>
<keyword evidence="5 7" id="KW-1133">Transmembrane helix</keyword>
<name>A0A0F9KUA2_9ZZZZ</name>
<feature type="transmembrane region" description="Helical" evidence="7">
    <location>
        <begin position="184"/>
        <end position="205"/>
    </location>
</feature>
<feature type="transmembrane region" description="Helical" evidence="7">
    <location>
        <begin position="41"/>
        <end position="67"/>
    </location>
</feature>
<dbReference type="GO" id="GO:0017004">
    <property type="term" value="P:cytochrome complex assembly"/>
    <property type="evidence" value="ECO:0007669"/>
    <property type="project" value="UniProtKB-KW"/>
</dbReference>
<evidence type="ECO:0000313" key="9">
    <source>
        <dbReference type="EMBL" id="KKM18935.1"/>
    </source>
</evidence>
<evidence type="ECO:0000256" key="6">
    <source>
        <dbReference type="ARBA" id="ARBA00023136"/>
    </source>
</evidence>
<evidence type="ECO:0000256" key="5">
    <source>
        <dbReference type="ARBA" id="ARBA00022989"/>
    </source>
</evidence>
<dbReference type="GO" id="GO:0020037">
    <property type="term" value="F:heme binding"/>
    <property type="evidence" value="ECO:0007669"/>
    <property type="project" value="InterPro"/>
</dbReference>
<dbReference type="AlphaFoldDB" id="A0A0F9KUA2"/>
<evidence type="ECO:0000256" key="4">
    <source>
        <dbReference type="ARBA" id="ARBA00022748"/>
    </source>
</evidence>
<feature type="domain" description="Cytochrome c assembly protein" evidence="8">
    <location>
        <begin position="12"/>
        <end position="165"/>
    </location>
</feature>
<feature type="transmembrane region" description="Helical" evidence="7">
    <location>
        <begin position="9"/>
        <end position="29"/>
    </location>
</feature>
<dbReference type="PANTHER" id="PTHR30071:SF1">
    <property type="entry name" value="CYTOCHROME B_B6 PROTEIN-RELATED"/>
    <property type="match status" value="1"/>
</dbReference>
<protein>
    <recommendedName>
        <fullName evidence="8">Cytochrome c assembly protein domain-containing protein</fullName>
    </recommendedName>
</protein>
<evidence type="ECO:0000256" key="1">
    <source>
        <dbReference type="ARBA" id="ARBA00004141"/>
    </source>
</evidence>
<comment type="subcellular location">
    <subcellularLocation>
        <location evidence="1">Membrane</location>
        <topology evidence="1">Multi-pass membrane protein</topology>
    </subcellularLocation>
</comment>
<dbReference type="GO" id="GO:0005886">
    <property type="term" value="C:plasma membrane"/>
    <property type="evidence" value="ECO:0007669"/>
    <property type="project" value="TreeGrafter"/>
</dbReference>
<dbReference type="Pfam" id="PF01578">
    <property type="entry name" value="Cytochrom_C_asm"/>
    <property type="match status" value="1"/>
</dbReference>
<evidence type="ECO:0000256" key="3">
    <source>
        <dbReference type="ARBA" id="ARBA00022692"/>
    </source>
</evidence>
<keyword evidence="6 7" id="KW-0472">Membrane</keyword>
<keyword evidence="4" id="KW-0201">Cytochrome c-type biogenesis</keyword>
<keyword evidence="3 7" id="KW-0812">Transmembrane</keyword>
<gene>
    <name evidence="9" type="ORF">LCGC14_1660690</name>
</gene>
<comment type="caution">
    <text evidence="9">The sequence shown here is derived from an EMBL/GenBank/DDBJ whole genome shotgun (WGS) entry which is preliminary data.</text>
</comment>
<dbReference type="InterPro" id="IPR045062">
    <property type="entry name" value="Cyt_c_biogenesis_CcsA/CcmC"/>
</dbReference>
<feature type="transmembrane region" description="Helical" evidence="7">
    <location>
        <begin position="112"/>
        <end position="130"/>
    </location>
</feature>
<evidence type="ECO:0000259" key="8">
    <source>
        <dbReference type="Pfam" id="PF01578"/>
    </source>
</evidence>
<reference evidence="9" key="1">
    <citation type="journal article" date="2015" name="Nature">
        <title>Complex archaea that bridge the gap between prokaryotes and eukaryotes.</title>
        <authorList>
            <person name="Spang A."/>
            <person name="Saw J.H."/>
            <person name="Jorgensen S.L."/>
            <person name="Zaremba-Niedzwiedzka K."/>
            <person name="Martijn J."/>
            <person name="Lind A.E."/>
            <person name="van Eijk R."/>
            <person name="Schleper C."/>
            <person name="Guy L."/>
            <person name="Ettema T.J."/>
        </authorList>
    </citation>
    <scope>NUCLEOTIDE SEQUENCE</scope>
</reference>
<dbReference type="PANTHER" id="PTHR30071">
    <property type="entry name" value="HEME EXPORTER PROTEIN C"/>
    <property type="match status" value="1"/>
</dbReference>
<feature type="transmembrane region" description="Helical" evidence="7">
    <location>
        <begin position="76"/>
        <end position="100"/>
    </location>
</feature>
<comment type="similarity">
    <text evidence="2">Belongs to the CcmC/CycZ/HelC family.</text>
</comment>
<dbReference type="GO" id="GO:0015232">
    <property type="term" value="F:heme transmembrane transporter activity"/>
    <property type="evidence" value="ECO:0007669"/>
    <property type="project" value="InterPro"/>
</dbReference>
<accession>A0A0F9KUA2</accession>
<sequence>MKLPKNREVIGWLSFVFMLVSIYMVFIYAPTDKTLGEVQRIFYFHVSSAWIAFLAFFLVFLASILYLKSKSRHWDILALSSAEIGVLLTSLVLITGPIWAKPIWYVWWTWDARLTTTLVLWLIYVAYLMLRSYSEGSRGSNFAAVFAILGFVDVPIVFMSIRWWRTQHPGPVIGGGEGTGLAPPMLYTLFVCLAAFTLLFIYLLLLRTKLETIKDEIEYIKRGDH</sequence>
<evidence type="ECO:0000256" key="7">
    <source>
        <dbReference type="SAM" id="Phobius"/>
    </source>
</evidence>
<dbReference type="EMBL" id="LAZR01014105">
    <property type="protein sequence ID" value="KKM18935.1"/>
    <property type="molecule type" value="Genomic_DNA"/>
</dbReference>
<dbReference type="InterPro" id="IPR002541">
    <property type="entry name" value="Cyt_c_assembly"/>
</dbReference>
<evidence type="ECO:0000256" key="2">
    <source>
        <dbReference type="ARBA" id="ARBA00005840"/>
    </source>
</evidence>
<organism evidence="9">
    <name type="scientific">marine sediment metagenome</name>
    <dbReference type="NCBI Taxonomy" id="412755"/>
    <lineage>
        <taxon>unclassified sequences</taxon>
        <taxon>metagenomes</taxon>
        <taxon>ecological metagenomes</taxon>
    </lineage>
</organism>
<dbReference type="PRINTS" id="PR01386">
    <property type="entry name" value="CCMCBIOGNSIS"/>
</dbReference>
<dbReference type="InterPro" id="IPR003557">
    <property type="entry name" value="Cyt_c_biogenesis_CcmC"/>
</dbReference>
<feature type="transmembrane region" description="Helical" evidence="7">
    <location>
        <begin position="142"/>
        <end position="164"/>
    </location>
</feature>